<gene>
    <name evidence="1" type="ORF">Hyperionvirus16_17</name>
</gene>
<reference evidence="1" key="1">
    <citation type="submission" date="2018-10" db="EMBL/GenBank/DDBJ databases">
        <title>Hidden diversity of soil giant viruses.</title>
        <authorList>
            <person name="Schulz F."/>
            <person name="Alteio L."/>
            <person name="Goudeau D."/>
            <person name="Ryan E.M."/>
            <person name="Malmstrom R.R."/>
            <person name="Blanchard J."/>
            <person name="Woyke T."/>
        </authorList>
    </citation>
    <scope>NUCLEOTIDE SEQUENCE</scope>
    <source>
        <strain evidence="1">HYV1</strain>
    </source>
</reference>
<dbReference type="EMBL" id="MK072398">
    <property type="protein sequence ID" value="AYV84042.1"/>
    <property type="molecule type" value="Genomic_DNA"/>
</dbReference>
<proteinExistence type="predicted"/>
<organism evidence="1">
    <name type="scientific">Hyperionvirus sp</name>
    <dbReference type="NCBI Taxonomy" id="2487770"/>
    <lineage>
        <taxon>Viruses</taxon>
        <taxon>Varidnaviria</taxon>
        <taxon>Bamfordvirae</taxon>
        <taxon>Nucleocytoviricota</taxon>
        <taxon>Megaviricetes</taxon>
        <taxon>Imitervirales</taxon>
        <taxon>Mimiviridae</taxon>
        <taxon>Klosneuvirinae</taxon>
    </lineage>
</organism>
<protein>
    <submittedName>
        <fullName evidence="1">Uncharacterized protein</fullName>
    </submittedName>
</protein>
<evidence type="ECO:0000313" key="1">
    <source>
        <dbReference type="EMBL" id="AYV84042.1"/>
    </source>
</evidence>
<accession>A0A3G5AAC2</accession>
<sequence>MATQIVKITFGSIMGTVGTSIFTGNFLTGSYLDQKIVKPRGDFFNLKYALGKGFITGFTAPLFVVYASGKWAVMSPSYVRHKETGMTFNKNGPIPYIFPGYRTRKEEFEDIK</sequence>
<name>A0A3G5AAC2_9VIRU</name>